<dbReference type="EMBL" id="JAERWK010000010">
    <property type="protein sequence ID" value="MBM9467412.1"/>
    <property type="molecule type" value="Genomic_DNA"/>
</dbReference>
<keyword evidence="3" id="KW-1185">Reference proteome</keyword>
<sequence>MLAAGLVLAGCGSTTGGTAQVDPNGVSTSSSSSEESSRTSTSSSRSSSSQSSTSSRSSESSSEDSSSDDSTSSEDGTEDSTSDDPSGVLDAQTEAWFTTFCQATLDAGQYASPSTAGQSLEEAQLTIAQAYADIAGSAADSVVILEQTEAPTFSGADTLKQSSVGRFQTLADVYGRGSQTIAALTVTSEQDLRDAVDAVEGEATAALDAGARVQVPDDILAAAKALPACENVLG</sequence>
<dbReference type="RefSeq" id="WP_205260346.1">
    <property type="nucleotide sequence ID" value="NZ_JAERWK010000010.1"/>
</dbReference>
<dbReference type="Proteomes" id="UP000663792">
    <property type="component" value="Unassembled WGS sequence"/>
</dbReference>
<gene>
    <name evidence="2" type="ORF">JL106_08980</name>
</gene>
<name>A0A939C1R6_9ACTN</name>
<accession>A0A939C1R6</accession>
<feature type="compositionally biased region" description="Low complexity" evidence="1">
    <location>
        <begin position="27"/>
        <end position="60"/>
    </location>
</feature>
<evidence type="ECO:0000256" key="1">
    <source>
        <dbReference type="SAM" id="MobiDB-lite"/>
    </source>
</evidence>
<proteinExistence type="predicted"/>
<organism evidence="2 3">
    <name type="scientific">Nakamurella leprariae</name>
    <dbReference type="NCBI Taxonomy" id="2803911"/>
    <lineage>
        <taxon>Bacteria</taxon>
        <taxon>Bacillati</taxon>
        <taxon>Actinomycetota</taxon>
        <taxon>Actinomycetes</taxon>
        <taxon>Nakamurellales</taxon>
        <taxon>Nakamurellaceae</taxon>
        <taxon>Nakamurella</taxon>
    </lineage>
</organism>
<comment type="caution">
    <text evidence="2">The sequence shown here is derived from an EMBL/GenBank/DDBJ whole genome shotgun (WGS) entry which is preliminary data.</text>
</comment>
<evidence type="ECO:0000313" key="3">
    <source>
        <dbReference type="Proteomes" id="UP000663792"/>
    </source>
</evidence>
<feature type="compositionally biased region" description="Acidic residues" evidence="1">
    <location>
        <begin position="61"/>
        <end position="82"/>
    </location>
</feature>
<dbReference type="AlphaFoldDB" id="A0A939C1R6"/>
<protein>
    <submittedName>
        <fullName evidence="2">Uncharacterized protein</fullName>
    </submittedName>
</protein>
<feature type="region of interest" description="Disordered" evidence="1">
    <location>
        <begin position="1"/>
        <end position="88"/>
    </location>
</feature>
<reference evidence="2" key="1">
    <citation type="submission" date="2021-01" db="EMBL/GenBank/DDBJ databases">
        <title>YIM 132084 draft genome.</title>
        <authorList>
            <person name="An D."/>
        </authorList>
    </citation>
    <scope>NUCLEOTIDE SEQUENCE</scope>
    <source>
        <strain evidence="2">YIM 132084</strain>
    </source>
</reference>
<evidence type="ECO:0000313" key="2">
    <source>
        <dbReference type="EMBL" id="MBM9467412.1"/>
    </source>
</evidence>